<accession>A0AAC9PSL8</accession>
<reference evidence="2" key="1">
    <citation type="submission" date="2016-06" db="EMBL/GenBank/DDBJ databases">
        <title>Complete genome sequence of Actinoalloteichus fjordicus DSM 46855 (=ADI127-17), type strain of the new species Actinoalloteichus fjordicus.</title>
        <authorList>
            <person name="Ruckert C."/>
            <person name="Nouioui I."/>
            <person name="Willmese J."/>
            <person name="van Wezel G."/>
            <person name="Klenk H.-P."/>
            <person name="Kalinowski J."/>
            <person name="Zotchev S.B."/>
        </authorList>
    </citation>
    <scope>NUCLEOTIDE SEQUENCE [LARGE SCALE GENOMIC DNA]</scope>
    <source>
        <strain evidence="2">ADI127-7</strain>
    </source>
</reference>
<sequence length="86" mass="9303">MVAAHHGNSYLPLLEKFHTSHRLALFTLLDTLDLEAACADHSVLDAVEFLRAIRGRTGEYVPETVTVGHGADAVTVAIDVDFVTEA</sequence>
<keyword evidence="2" id="KW-1185">Reference proteome</keyword>
<evidence type="ECO:0000313" key="2">
    <source>
        <dbReference type="Proteomes" id="UP000185511"/>
    </source>
</evidence>
<dbReference type="EMBL" id="CP016076">
    <property type="protein sequence ID" value="APU15140.1"/>
    <property type="molecule type" value="Genomic_DNA"/>
</dbReference>
<protein>
    <submittedName>
        <fullName evidence="1">Uncharacterized protein</fullName>
    </submittedName>
</protein>
<organism evidence="1 2">
    <name type="scientific">Actinoalloteichus fjordicus</name>
    <dbReference type="NCBI Taxonomy" id="1612552"/>
    <lineage>
        <taxon>Bacteria</taxon>
        <taxon>Bacillati</taxon>
        <taxon>Actinomycetota</taxon>
        <taxon>Actinomycetes</taxon>
        <taxon>Pseudonocardiales</taxon>
        <taxon>Pseudonocardiaceae</taxon>
        <taxon>Actinoalloteichus</taxon>
    </lineage>
</organism>
<dbReference type="AlphaFoldDB" id="A0AAC9PSL8"/>
<gene>
    <name evidence="1" type="ORF">UA74_15435</name>
</gene>
<evidence type="ECO:0000313" key="1">
    <source>
        <dbReference type="EMBL" id="APU15140.1"/>
    </source>
</evidence>
<dbReference type="KEGG" id="acad:UA74_15435"/>
<name>A0AAC9PSL8_9PSEU</name>
<dbReference type="Proteomes" id="UP000185511">
    <property type="component" value="Chromosome"/>
</dbReference>
<proteinExistence type="predicted"/>